<protein>
    <recommendedName>
        <fullName evidence="1">DUF4347 domain-containing protein</fullName>
    </recommendedName>
</protein>
<dbReference type="Proteomes" id="UP000544872">
    <property type="component" value="Unassembled WGS sequence"/>
</dbReference>
<proteinExistence type="predicted"/>
<dbReference type="RefSeq" id="WP_184266108.1">
    <property type="nucleotide sequence ID" value="NZ_JACIIX010000021.1"/>
</dbReference>
<comment type="caution">
    <text evidence="2">The sequence shown here is derived from an EMBL/GenBank/DDBJ whole genome shotgun (WGS) entry which is preliminary data.</text>
</comment>
<reference evidence="2 3" key="1">
    <citation type="submission" date="2020-08" db="EMBL/GenBank/DDBJ databases">
        <title>Genomic Encyclopedia of Type Strains, Phase IV (KMG-IV): sequencing the most valuable type-strain genomes for metagenomic binning, comparative biology and taxonomic classification.</title>
        <authorList>
            <person name="Goeker M."/>
        </authorList>
    </citation>
    <scope>NUCLEOTIDE SEQUENCE [LARGE SCALE GENOMIC DNA]</scope>
    <source>
        <strain evidence="2 3">DSM 11590</strain>
    </source>
</reference>
<dbReference type="Pfam" id="PF14252">
    <property type="entry name" value="DUF4347"/>
    <property type="match status" value="1"/>
</dbReference>
<dbReference type="EMBL" id="JACIIX010000021">
    <property type="protein sequence ID" value="MBB6212322.1"/>
    <property type="molecule type" value="Genomic_DNA"/>
</dbReference>
<dbReference type="InterPro" id="IPR025592">
    <property type="entry name" value="DUF4347"/>
</dbReference>
<organism evidence="2 3">
    <name type="scientific">Novispirillum itersonii</name>
    <name type="common">Aquaspirillum itersonii</name>
    <dbReference type="NCBI Taxonomy" id="189"/>
    <lineage>
        <taxon>Bacteria</taxon>
        <taxon>Pseudomonadati</taxon>
        <taxon>Pseudomonadota</taxon>
        <taxon>Alphaproteobacteria</taxon>
        <taxon>Rhodospirillales</taxon>
        <taxon>Novispirillaceae</taxon>
        <taxon>Novispirillum</taxon>
    </lineage>
</organism>
<dbReference type="AlphaFoldDB" id="A0A7W9ZKS3"/>
<name>A0A7W9ZKS3_NOVIT</name>
<evidence type="ECO:0000313" key="3">
    <source>
        <dbReference type="Proteomes" id="UP000544872"/>
    </source>
</evidence>
<accession>A0A7W9ZKS3</accession>
<evidence type="ECO:0000313" key="2">
    <source>
        <dbReference type="EMBL" id="MBB6212322.1"/>
    </source>
</evidence>
<sequence>MSDASRQNHFLAEPALHRDLLVIDEDLAQSLRLLPDLPAGYDMAVLPRSGTSLRHLTDHLRDCAPVKTLLLVLDGGPGYIRLGGQILDAMAIDRHQAEFLNWQTLLTPDACLILLVNGVTDGPQGQRFCLLLKHNLQRPVLFRLHQDTRSVLSALSSGRPRP</sequence>
<gene>
    <name evidence="2" type="ORF">FHS48_003772</name>
</gene>
<feature type="domain" description="DUF4347" evidence="1">
    <location>
        <begin position="20"/>
        <end position="137"/>
    </location>
</feature>
<evidence type="ECO:0000259" key="1">
    <source>
        <dbReference type="Pfam" id="PF14252"/>
    </source>
</evidence>
<keyword evidence="3" id="KW-1185">Reference proteome</keyword>